<dbReference type="Pfam" id="PF13742">
    <property type="entry name" value="tRNA_anti_2"/>
    <property type="match status" value="1"/>
</dbReference>
<dbReference type="InterPro" id="IPR003753">
    <property type="entry name" value="Exonuc_VII_L"/>
</dbReference>
<accession>A0AA49Q803</accession>
<dbReference type="GO" id="GO:0003676">
    <property type="term" value="F:nucleic acid binding"/>
    <property type="evidence" value="ECO:0007669"/>
    <property type="project" value="InterPro"/>
</dbReference>
<dbReference type="CDD" id="cd04489">
    <property type="entry name" value="ExoVII_LU_OBF"/>
    <property type="match status" value="1"/>
</dbReference>
<comment type="similarity">
    <text evidence="5 6">Belongs to the XseA family.</text>
</comment>
<keyword evidence="1 5" id="KW-0963">Cytoplasm</keyword>
<dbReference type="Proteomes" id="UP001229955">
    <property type="component" value="Chromosome"/>
</dbReference>
<evidence type="ECO:0000256" key="4">
    <source>
        <dbReference type="ARBA" id="ARBA00022839"/>
    </source>
</evidence>
<evidence type="ECO:0000313" key="10">
    <source>
        <dbReference type="EMBL" id="WKW15311.1"/>
    </source>
</evidence>
<organism evidence="10 11">
    <name type="scientific">Pseudogemmatithrix spongiicola</name>
    <dbReference type="NCBI Taxonomy" id="3062599"/>
    <lineage>
        <taxon>Bacteria</taxon>
        <taxon>Pseudomonadati</taxon>
        <taxon>Gemmatimonadota</taxon>
        <taxon>Gemmatimonadia</taxon>
        <taxon>Gemmatimonadales</taxon>
        <taxon>Gemmatimonadaceae</taxon>
        <taxon>Pseudogemmatithrix</taxon>
    </lineage>
</organism>
<dbReference type="NCBIfam" id="TIGR00237">
    <property type="entry name" value="xseA"/>
    <property type="match status" value="1"/>
</dbReference>
<proteinExistence type="inferred from homology"/>
<keyword evidence="4 5" id="KW-0269">Exonuclease</keyword>
<dbReference type="GO" id="GO:0009318">
    <property type="term" value="C:exodeoxyribonuclease VII complex"/>
    <property type="evidence" value="ECO:0007669"/>
    <property type="project" value="UniProtKB-UniRule"/>
</dbReference>
<evidence type="ECO:0000313" key="9">
    <source>
        <dbReference type="EMBL" id="WKW12404.1"/>
    </source>
</evidence>
<comment type="function">
    <text evidence="5">Bidirectionally degrades single-stranded DNA into large acid-insoluble oligonucleotides, which are then degraded further into small acid-soluble oligonucleotides.</text>
</comment>
<name>A0AA49Q803_9BACT</name>
<feature type="domain" description="Exonuclease VII large subunit C-terminal" evidence="7">
    <location>
        <begin position="128"/>
        <end position="356"/>
    </location>
</feature>
<dbReference type="EMBL" id="CP130612">
    <property type="protein sequence ID" value="WKW12404.1"/>
    <property type="molecule type" value="Genomic_DNA"/>
</dbReference>
<keyword evidence="3 5" id="KW-0378">Hydrolase</keyword>
<dbReference type="PANTHER" id="PTHR30008">
    <property type="entry name" value="EXODEOXYRIBONUCLEASE 7 LARGE SUBUNIT"/>
    <property type="match status" value="1"/>
</dbReference>
<evidence type="ECO:0000259" key="7">
    <source>
        <dbReference type="Pfam" id="PF02601"/>
    </source>
</evidence>
<dbReference type="GO" id="GO:0008855">
    <property type="term" value="F:exodeoxyribonuclease VII activity"/>
    <property type="evidence" value="ECO:0007669"/>
    <property type="project" value="UniProtKB-UniRule"/>
</dbReference>
<dbReference type="EMBL" id="CP130613">
    <property type="protein sequence ID" value="WKW15311.1"/>
    <property type="molecule type" value="Genomic_DNA"/>
</dbReference>
<evidence type="ECO:0000313" key="11">
    <source>
        <dbReference type="Proteomes" id="UP001229955"/>
    </source>
</evidence>
<comment type="catalytic activity">
    <reaction evidence="5 6">
        <text>Exonucleolytic cleavage in either 5'- to 3'- or 3'- to 5'-direction to yield nucleoside 5'-phosphates.</text>
        <dbReference type="EC" id="3.1.11.6"/>
    </reaction>
</comment>
<dbReference type="HAMAP" id="MF_00378">
    <property type="entry name" value="Exonuc_7_L"/>
    <property type="match status" value="1"/>
</dbReference>
<sequence length="422" mass="45403">MTHPGATAAEAISVLDLTSAAKDLLEGGIPKLWIRGEVSGFKSYPSGHWYFTIKDADAAVSAVVWKGATFKIPAKPKDGDQVTAFGQLTVYPQRGNMQFAVTQMAADGEGLWQRQFDETKKKLEQDGLLDPSRKRALPRVPRTVAVITSSEGAALRDIQSVIARRHPGVNVLLIPALVQGEGAPESLVAALDRLGRLLDADAPVDGIPLPEVLIIGRGGGSREDLWAFNHESVARAIAACAIPTISAVGHETDTTIADLVADLRAATPSVAAEHAVPLLDELRDIVQQLAGMMADGLQDRIEVGRRELQRRAEGLSQRAQLVSERRRARTERIAQRLAQSAPRLVERRKARVAALAAGLEARSPLQVFQRGFSVARDAEGRTLTTLAAFVPGAQFELLVKDGRVRATTDAVHADAPHLRTDA</sequence>
<dbReference type="InterPro" id="IPR020579">
    <property type="entry name" value="Exonuc_VII_lsu_C"/>
</dbReference>
<dbReference type="KEGG" id="pspc:Strain318_001691"/>
<evidence type="ECO:0000256" key="3">
    <source>
        <dbReference type="ARBA" id="ARBA00022801"/>
    </source>
</evidence>
<dbReference type="InterPro" id="IPR025824">
    <property type="entry name" value="OB-fold_nuc-bd_dom"/>
</dbReference>
<dbReference type="RefSeq" id="WP_367885281.1">
    <property type="nucleotide sequence ID" value="NZ_CP130612.1"/>
</dbReference>
<dbReference type="GO" id="GO:0005737">
    <property type="term" value="C:cytoplasm"/>
    <property type="evidence" value="ECO:0007669"/>
    <property type="project" value="UniProtKB-SubCell"/>
</dbReference>
<dbReference type="AlphaFoldDB" id="A0AA49Q803"/>
<protein>
    <recommendedName>
        <fullName evidence="5">Exodeoxyribonuclease 7 large subunit</fullName>
        <ecNumber evidence="5">3.1.11.6</ecNumber>
    </recommendedName>
    <alternativeName>
        <fullName evidence="5">Exodeoxyribonuclease VII large subunit</fullName>
        <shortName evidence="5">Exonuclease VII large subunit</shortName>
    </alternativeName>
</protein>
<evidence type="ECO:0000256" key="2">
    <source>
        <dbReference type="ARBA" id="ARBA00022722"/>
    </source>
</evidence>
<keyword evidence="2 5" id="KW-0540">Nuclease</keyword>
<feature type="domain" description="OB-fold nucleic acid binding" evidence="8">
    <location>
        <begin position="13"/>
        <end position="104"/>
    </location>
</feature>
<comment type="subunit">
    <text evidence="5">Heterooligomer composed of large and small subunits.</text>
</comment>
<accession>A0AA49Q560</accession>
<evidence type="ECO:0000256" key="1">
    <source>
        <dbReference type="ARBA" id="ARBA00022490"/>
    </source>
</evidence>
<gene>
    <name evidence="5 10" type="primary">xseA</name>
    <name evidence="9" type="ORF">Strain138_001692</name>
    <name evidence="10" type="ORF">Strain318_001691</name>
</gene>
<dbReference type="GO" id="GO:0006308">
    <property type="term" value="P:DNA catabolic process"/>
    <property type="evidence" value="ECO:0007669"/>
    <property type="project" value="UniProtKB-UniRule"/>
</dbReference>
<dbReference type="EC" id="3.1.11.6" evidence="5"/>
<evidence type="ECO:0000256" key="6">
    <source>
        <dbReference type="RuleBase" id="RU004355"/>
    </source>
</evidence>
<evidence type="ECO:0000256" key="5">
    <source>
        <dbReference type="HAMAP-Rule" id="MF_00378"/>
    </source>
</evidence>
<keyword evidence="11" id="KW-1185">Reference proteome</keyword>
<comment type="subcellular location">
    <subcellularLocation>
        <location evidence="5 6">Cytoplasm</location>
    </subcellularLocation>
</comment>
<evidence type="ECO:0000259" key="8">
    <source>
        <dbReference type="Pfam" id="PF13742"/>
    </source>
</evidence>
<reference evidence="10" key="1">
    <citation type="submission" date="2023-07" db="EMBL/GenBank/DDBJ databases">
        <authorList>
            <person name="Haufschild T."/>
            <person name="Kallscheuer N."/>
            <person name="Hammer J."/>
            <person name="Kohn T."/>
            <person name="Kabuu M."/>
            <person name="Jogler M."/>
            <person name="Wohfarth N."/>
            <person name="Heuer A."/>
            <person name="Rohde M."/>
            <person name="van Teeseling M.C.F."/>
            <person name="Jogler C."/>
        </authorList>
    </citation>
    <scope>NUCLEOTIDE SEQUENCE</scope>
    <source>
        <strain evidence="9">Strain 138</strain>
        <strain evidence="10">Strain 318</strain>
    </source>
</reference>
<dbReference type="Pfam" id="PF02601">
    <property type="entry name" value="Exonuc_VII_L"/>
    <property type="match status" value="1"/>
</dbReference>
<dbReference type="PANTHER" id="PTHR30008:SF0">
    <property type="entry name" value="EXODEOXYRIBONUCLEASE 7 LARGE SUBUNIT"/>
    <property type="match status" value="1"/>
</dbReference>